<dbReference type="AlphaFoldDB" id="A0A6J8AVC2"/>
<dbReference type="Gene3D" id="1.20.1070.10">
    <property type="entry name" value="Rhodopsin 7-helix transmembrane proteins"/>
    <property type="match status" value="1"/>
</dbReference>
<feature type="transmembrane region" description="Helical" evidence="5">
    <location>
        <begin position="90"/>
        <end position="113"/>
    </location>
</feature>
<keyword evidence="4 5" id="KW-0472">Membrane</keyword>
<name>A0A6J8AVC2_MYTCO</name>
<dbReference type="CDD" id="cd00637">
    <property type="entry name" value="7tm_classA_rhodopsin-like"/>
    <property type="match status" value="1"/>
</dbReference>
<sequence>MEKVTCEIPLTDPANMTSTVANVTSIVANMTSNVAIVTSTVANVTSIVANMTSNVANVTSTVANVTSIVANMTEMFTDIEDIYPPYVVAFLYFFFTVIIVMNVPSAFIVVVSFFRNIDLKNSQVLLSLSITDMLFGVCCAVIIHSNLTSGKISYKECLLRYILTSVSYSVSNTHVFSISLERVFKICLKMNIFTKNRKMCSLLSVILSWAFSCTFIALVVILMSTDNGEEECSLSRIVPNEFPFVPLMVISIQVGTLINISILVIFLFRHHRQMQKLKMLIVGRDDVRLCITVTIVSAVCTILHMPWNIIMIYGTLGEPQPQFVRNAAFLFAALTSLSIQ</sequence>
<dbReference type="GO" id="GO:0016020">
    <property type="term" value="C:membrane"/>
    <property type="evidence" value="ECO:0007669"/>
    <property type="project" value="UniProtKB-SubCell"/>
</dbReference>
<evidence type="ECO:0000313" key="8">
    <source>
        <dbReference type="Proteomes" id="UP000507470"/>
    </source>
</evidence>
<dbReference type="OrthoDB" id="6109213at2759"/>
<dbReference type="Pfam" id="PF00001">
    <property type="entry name" value="7tm_1"/>
    <property type="match status" value="1"/>
</dbReference>
<organism evidence="7 8">
    <name type="scientific">Mytilus coruscus</name>
    <name type="common">Sea mussel</name>
    <dbReference type="NCBI Taxonomy" id="42192"/>
    <lineage>
        <taxon>Eukaryota</taxon>
        <taxon>Metazoa</taxon>
        <taxon>Spiralia</taxon>
        <taxon>Lophotrochozoa</taxon>
        <taxon>Mollusca</taxon>
        <taxon>Bivalvia</taxon>
        <taxon>Autobranchia</taxon>
        <taxon>Pteriomorphia</taxon>
        <taxon>Mytilida</taxon>
        <taxon>Mytiloidea</taxon>
        <taxon>Mytilidae</taxon>
        <taxon>Mytilinae</taxon>
        <taxon>Mytilus</taxon>
    </lineage>
</organism>
<evidence type="ECO:0000259" key="6">
    <source>
        <dbReference type="PROSITE" id="PS50262"/>
    </source>
</evidence>
<dbReference type="GO" id="GO:0004930">
    <property type="term" value="F:G protein-coupled receptor activity"/>
    <property type="evidence" value="ECO:0007669"/>
    <property type="project" value="InterPro"/>
</dbReference>
<evidence type="ECO:0000256" key="2">
    <source>
        <dbReference type="ARBA" id="ARBA00022692"/>
    </source>
</evidence>
<reference evidence="7 8" key="1">
    <citation type="submission" date="2020-06" db="EMBL/GenBank/DDBJ databases">
        <authorList>
            <person name="Li R."/>
            <person name="Bekaert M."/>
        </authorList>
    </citation>
    <scope>NUCLEOTIDE SEQUENCE [LARGE SCALE GENOMIC DNA]</scope>
    <source>
        <strain evidence="8">wild</strain>
    </source>
</reference>
<keyword evidence="8" id="KW-1185">Reference proteome</keyword>
<feature type="transmembrane region" description="Helical" evidence="5">
    <location>
        <begin position="244"/>
        <end position="268"/>
    </location>
</feature>
<evidence type="ECO:0000256" key="3">
    <source>
        <dbReference type="ARBA" id="ARBA00022989"/>
    </source>
</evidence>
<feature type="transmembrane region" description="Helical" evidence="5">
    <location>
        <begin position="289"/>
        <end position="310"/>
    </location>
</feature>
<evidence type="ECO:0000256" key="1">
    <source>
        <dbReference type="ARBA" id="ARBA00004370"/>
    </source>
</evidence>
<dbReference type="EMBL" id="CACVKT020002006">
    <property type="protein sequence ID" value="CAC5374263.1"/>
    <property type="molecule type" value="Genomic_DNA"/>
</dbReference>
<feature type="transmembrane region" description="Helical" evidence="5">
    <location>
        <begin position="201"/>
        <end position="224"/>
    </location>
</feature>
<keyword evidence="3 5" id="KW-1133">Transmembrane helix</keyword>
<dbReference type="InterPro" id="IPR000276">
    <property type="entry name" value="GPCR_Rhodpsn"/>
</dbReference>
<dbReference type="InterPro" id="IPR017452">
    <property type="entry name" value="GPCR_Rhodpsn_7TM"/>
</dbReference>
<evidence type="ECO:0000256" key="5">
    <source>
        <dbReference type="SAM" id="Phobius"/>
    </source>
</evidence>
<accession>A0A6J8AVC2</accession>
<feature type="domain" description="G-protein coupled receptors family 1 profile" evidence="6">
    <location>
        <begin position="103"/>
        <end position="340"/>
    </location>
</feature>
<gene>
    <name evidence="7" type="ORF">MCOR_11713</name>
</gene>
<keyword evidence="2 5" id="KW-0812">Transmembrane</keyword>
<dbReference type="PROSITE" id="PS50262">
    <property type="entry name" value="G_PROTEIN_RECEP_F1_2"/>
    <property type="match status" value="1"/>
</dbReference>
<feature type="transmembrane region" description="Helical" evidence="5">
    <location>
        <begin position="125"/>
        <end position="147"/>
    </location>
</feature>
<dbReference type="Proteomes" id="UP000507470">
    <property type="component" value="Unassembled WGS sequence"/>
</dbReference>
<dbReference type="SUPFAM" id="SSF81321">
    <property type="entry name" value="Family A G protein-coupled receptor-like"/>
    <property type="match status" value="1"/>
</dbReference>
<evidence type="ECO:0000313" key="7">
    <source>
        <dbReference type="EMBL" id="CAC5374263.1"/>
    </source>
</evidence>
<proteinExistence type="predicted"/>
<feature type="transmembrane region" description="Helical" evidence="5">
    <location>
        <begin position="159"/>
        <end position="180"/>
    </location>
</feature>
<evidence type="ECO:0000256" key="4">
    <source>
        <dbReference type="ARBA" id="ARBA00023136"/>
    </source>
</evidence>
<comment type="subcellular location">
    <subcellularLocation>
        <location evidence="1">Membrane</location>
    </subcellularLocation>
</comment>
<protein>
    <recommendedName>
        <fullName evidence="6">G-protein coupled receptors family 1 profile domain-containing protein</fullName>
    </recommendedName>
</protein>